<comment type="caution">
    <text evidence="2">The sequence shown here is derived from an EMBL/GenBank/DDBJ whole genome shotgun (WGS) entry which is preliminary data.</text>
</comment>
<dbReference type="Proteomes" id="UP001623348">
    <property type="component" value="Unassembled WGS sequence"/>
</dbReference>
<name>A0ABC9YG01_GRUJA</name>
<evidence type="ECO:0000256" key="1">
    <source>
        <dbReference type="SAM" id="MobiDB-lite"/>
    </source>
</evidence>
<dbReference type="EMBL" id="BAAFJT010000265">
    <property type="protein sequence ID" value="GAB0208519.1"/>
    <property type="molecule type" value="Genomic_DNA"/>
</dbReference>
<evidence type="ECO:0000313" key="2">
    <source>
        <dbReference type="EMBL" id="GAB0208519.1"/>
    </source>
</evidence>
<feature type="compositionally biased region" description="Low complexity" evidence="1">
    <location>
        <begin position="152"/>
        <end position="163"/>
    </location>
</feature>
<protein>
    <submittedName>
        <fullName evidence="2">Uncharacterized protein</fullName>
    </submittedName>
</protein>
<sequence>MYPTHVAKFVQSAPSSYTNSLAVIDWKSEEAPTVDEVADRLRQYEESLSLSLVSAVEKPSREFQQFREDLSYSLPVQTSVSAIWSKRSSAQERGYRGHTPRGTLWFFLPDHVEDMRKWDGKPTSILQARVHELQGKTVTKGDSPRKNAAPVSSGQSPRSSGRPTHMYDPLKGTSKSFLQEMSSDYDEQD</sequence>
<feature type="region of interest" description="Disordered" evidence="1">
    <location>
        <begin position="134"/>
        <end position="189"/>
    </location>
</feature>
<accession>A0ABC9YG01</accession>
<dbReference type="AlphaFoldDB" id="A0ABC9YG01"/>
<keyword evidence="3" id="KW-1185">Reference proteome</keyword>
<evidence type="ECO:0000313" key="3">
    <source>
        <dbReference type="Proteomes" id="UP001623348"/>
    </source>
</evidence>
<gene>
    <name evidence="2" type="ORF">GRJ2_003317600</name>
</gene>
<reference evidence="2 3" key="1">
    <citation type="submission" date="2024-06" db="EMBL/GenBank/DDBJ databases">
        <title>The draft genome of Grus japonensis, version 3.</title>
        <authorList>
            <person name="Nabeshima K."/>
            <person name="Suzuki S."/>
            <person name="Onuma M."/>
        </authorList>
    </citation>
    <scope>NUCLEOTIDE SEQUENCE [LARGE SCALE GENOMIC DNA]</scope>
    <source>
        <strain evidence="2 3">451A</strain>
    </source>
</reference>
<organism evidence="2 3">
    <name type="scientific">Grus japonensis</name>
    <name type="common">Japanese crane</name>
    <name type="synonym">Red-crowned crane</name>
    <dbReference type="NCBI Taxonomy" id="30415"/>
    <lineage>
        <taxon>Eukaryota</taxon>
        <taxon>Metazoa</taxon>
        <taxon>Chordata</taxon>
        <taxon>Craniata</taxon>
        <taxon>Vertebrata</taxon>
        <taxon>Euteleostomi</taxon>
        <taxon>Archelosauria</taxon>
        <taxon>Archosauria</taxon>
        <taxon>Dinosauria</taxon>
        <taxon>Saurischia</taxon>
        <taxon>Theropoda</taxon>
        <taxon>Coelurosauria</taxon>
        <taxon>Aves</taxon>
        <taxon>Neognathae</taxon>
        <taxon>Neoaves</taxon>
        <taxon>Gruiformes</taxon>
        <taxon>Gruidae</taxon>
        <taxon>Grus</taxon>
    </lineage>
</organism>
<proteinExistence type="predicted"/>
<feature type="compositionally biased region" description="Polar residues" evidence="1">
    <location>
        <begin position="173"/>
        <end position="182"/>
    </location>
</feature>